<dbReference type="Pfam" id="PF12972">
    <property type="entry name" value="NAGLU_C"/>
    <property type="match status" value="1"/>
</dbReference>
<dbReference type="PANTHER" id="PTHR12872:SF1">
    <property type="entry name" value="ALPHA-N-ACETYLGLUCOSAMINIDASE"/>
    <property type="match status" value="1"/>
</dbReference>
<evidence type="ECO:0000256" key="2">
    <source>
        <dbReference type="ARBA" id="ARBA00022801"/>
    </source>
</evidence>
<dbReference type="Pfam" id="PF05089">
    <property type="entry name" value="NAGLU"/>
    <property type="match status" value="1"/>
</dbReference>
<evidence type="ECO:0000256" key="5">
    <source>
        <dbReference type="ARBA" id="ARBA00052030"/>
    </source>
</evidence>
<accession>A0AA38MJU3</accession>
<evidence type="ECO:0000256" key="1">
    <source>
        <dbReference type="ARBA" id="ARBA00022729"/>
    </source>
</evidence>
<dbReference type="InterPro" id="IPR007781">
    <property type="entry name" value="NAGLU"/>
</dbReference>
<comment type="catalytic activity">
    <reaction evidence="5">
        <text>Hydrolysis of terminal non-reducing N-acetyl-D-glucosamine residues in N-acetyl-alpha-D-glucosaminides.</text>
        <dbReference type="EC" id="3.2.1.50"/>
    </reaction>
</comment>
<dbReference type="EC" id="3.2.1.50" evidence="7"/>
<protein>
    <recommendedName>
        <fullName evidence="8">Alpha-N-acetylglucosaminidase</fullName>
        <ecNumber evidence="7">3.2.1.50</ecNumber>
    </recommendedName>
</protein>
<evidence type="ECO:0000313" key="14">
    <source>
        <dbReference type="Proteomes" id="UP001168821"/>
    </source>
</evidence>
<dbReference type="FunFam" id="3.20.20.80:FF:000107">
    <property type="entry name" value="Alpha-N-acetylglucosaminidase family"/>
    <property type="match status" value="1"/>
</dbReference>
<evidence type="ECO:0000256" key="4">
    <source>
        <dbReference type="ARBA" id="ARBA00023295"/>
    </source>
</evidence>
<dbReference type="InterPro" id="IPR024732">
    <property type="entry name" value="NAGLU_C"/>
</dbReference>
<feature type="chain" id="PRO_5041447700" description="Alpha-N-acetylglucosaminidase" evidence="9">
    <location>
        <begin position="22"/>
        <end position="759"/>
    </location>
</feature>
<proteinExistence type="inferred from homology"/>
<dbReference type="AlphaFoldDB" id="A0AA38MJU3"/>
<dbReference type="PANTHER" id="PTHR12872">
    <property type="entry name" value="ALPHA-N-ACETYLGLUCOSAMINIDASE"/>
    <property type="match status" value="1"/>
</dbReference>
<feature type="domain" description="Alpha-N-acetylglucosaminidase tim-barrel" evidence="10">
    <location>
        <begin position="137"/>
        <end position="471"/>
    </location>
</feature>
<dbReference type="Gene3D" id="3.30.379.10">
    <property type="entry name" value="Chitobiase/beta-hexosaminidase domain 2-like"/>
    <property type="match status" value="1"/>
</dbReference>
<dbReference type="EMBL" id="JALNTZ010000003">
    <property type="protein sequence ID" value="KAJ3658552.1"/>
    <property type="molecule type" value="Genomic_DNA"/>
</dbReference>
<dbReference type="Gene3D" id="1.20.120.670">
    <property type="entry name" value="N-acetyl-b-d-glucoasminidase"/>
    <property type="match status" value="1"/>
</dbReference>
<feature type="domain" description="Alpha-N-acetylglucosaminidase N-terminal" evidence="11">
    <location>
        <begin position="43"/>
        <end position="124"/>
    </location>
</feature>
<evidence type="ECO:0000259" key="12">
    <source>
        <dbReference type="Pfam" id="PF12972"/>
    </source>
</evidence>
<name>A0AA38MJU3_9CUCU</name>
<evidence type="ECO:0000313" key="13">
    <source>
        <dbReference type="EMBL" id="KAJ3658552.1"/>
    </source>
</evidence>
<keyword evidence="3" id="KW-0325">Glycoprotein</keyword>
<evidence type="ECO:0000256" key="3">
    <source>
        <dbReference type="ARBA" id="ARBA00023180"/>
    </source>
</evidence>
<dbReference type="Gene3D" id="3.20.20.80">
    <property type="entry name" value="Glycosidases"/>
    <property type="match status" value="1"/>
</dbReference>
<dbReference type="InterPro" id="IPR024240">
    <property type="entry name" value="NAGLU_N"/>
</dbReference>
<dbReference type="Proteomes" id="UP001168821">
    <property type="component" value="Unassembled WGS sequence"/>
</dbReference>
<feature type="signal peptide" evidence="9">
    <location>
        <begin position="1"/>
        <end position="21"/>
    </location>
</feature>
<dbReference type="Pfam" id="PF12971">
    <property type="entry name" value="NAGLU_N"/>
    <property type="match status" value="1"/>
</dbReference>
<dbReference type="GO" id="GO:0048731">
    <property type="term" value="P:system development"/>
    <property type="evidence" value="ECO:0007669"/>
    <property type="project" value="UniProtKB-ARBA"/>
</dbReference>
<reference evidence="13" key="1">
    <citation type="journal article" date="2023" name="G3 (Bethesda)">
        <title>Whole genome assemblies of Zophobas morio and Tenebrio molitor.</title>
        <authorList>
            <person name="Kaur S."/>
            <person name="Stinson S.A."/>
            <person name="diCenzo G.C."/>
        </authorList>
    </citation>
    <scope>NUCLEOTIDE SEQUENCE</scope>
    <source>
        <strain evidence="13">QUZm001</strain>
    </source>
</reference>
<evidence type="ECO:0000259" key="10">
    <source>
        <dbReference type="Pfam" id="PF05089"/>
    </source>
</evidence>
<keyword evidence="2" id="KW-0378">Hydrolase</keyword>
<keyword evidence="4" id="KW-0326">Glycosidase</keyword>
<dbReference type="GO" id="GO:0004561">
    <property type="term" value="F:alpha-N-acetylglucosaminidase activity"/>
    <property type="evidence" value="ECO:0007669"/>
    <property type="project" value="UniProtKB-EC"/>
</dbReference>
<keyword evidence="14" id="KW-1185">Reference proteome</keyword>
<keyword evidence="1 9" id="KW-0732">Signal</keyword>
<evidence type="ECO:0000256" key="9">
    <source>
        <dbReference type="SAM" id="SignalP"/>
    </source>
</evidence>
<evidence type="ECO:0000256" key="8">
    <source>
        <dbReference type="ARBA" id="ARBA00072202"/>
    </source>
</evidence>
<comment type="caution">
    <text evidence="13">The sequence shown here is derived from an EMBL/GenBank/DDBJ whole genome shotgun (WGS) entry which is preliminary data.</text>
</comment>
<organism evidence="13 14">
    <name type="scientific">Zophobas morio</name>
    <dbReference type="NCBI Taxonomy" id="2755281"/>
    <lineage>
        <taxon>Eukaryota</taxon>
        <taxon>Metazoa</taxon>
        <taxon>Ecdysozoa</taxon>
        <taxon>Arthropoda</taxon>
        <taxon>Hexapoda</taxon>
        <taxon>Insecta</taxon>
        <taxon>Pterygota</taxon>
        <taxon>Neoptera</taxon>
        <taxon>Endopterygota</taxon>
        <taxon>Coleoptera</taxon>
        <taxon>Polyphaga</taxon>
        <taxon>Cucujiformia</taxon>
        <taxon>Tenebrionidae</taxon>
        <taxon>Zophobas</taxon>
    </lineage>
</organism>
<comment type="similarity">
    <text evidence="6">Belongs to the glycosyl hydrolase 89 family.</text>
</comment>
<evidence type="ECO:0000256" key="7">
    <source>
        <dbReference type="ARBA" id="ARBA00066522"/>
    </source>
</evidence>
<dbReference type="InterPro" id="IPR029018">
    <property type="entry name" value="Hex-like_dom2"/>
</dbReference>
<evidence type="ECO:0000259" key="11">
    <source>
        <dbReference type="Pfam" id="PF12971"/>
    </source>
</evidence>
<gene>
    <name evidence="13" type="ORF">Zmor_010286</name>
</gene>
<feature type="domain" description="Alpha-N-acetylglucosaminidase C-terminal" evidence="12">
    <location>
        <begin position="480"/>
        <end position="738"/>
    </location>
</feature>
<evidence type="ECO:0000256" key="6">
    <source>
        <dbReference type="ARBA" id="ARBA00060996"/>
    </source>
</evidence>
<sequence>MKHLAYLVIAIKLIHINSTNGADFSSTLGHIKPKASSETQADAVRELIQRLLPDQATLFSITVEPNLNDAKDTFHIEKSSDNIVQISATTGVAAAAGFNYYLKYFCNCHVSWEASQLNLPEELPDVNITVTLNDKFRYYQNVCTTSYSFVWWDWTQWEKHIDWMVLNGFNLVLAFNGQEAIWERVYKKFDLTDDDINEHFTGPAFLSWLRMGNIRGWGGPLSPAWHQRSLTLQKQILQRLRDFGVIPVLPAFAGHLPRAFKRLYPDANMVEIGSWNNFNSTYCCPYFLDPTEDLFNQIGSTFLSELIAEFGTDHVYNCDSFNENTPSTGDLTYLANVGQSIYKAMTDSDPDAIWLLQGWMFYFDTYWNDTERVKSLLTSIPLGKMIVLDLQSEQWPQYDRLKEYFGQPFIWCMLHDFGGTLGMFGSSTIVNDSPIKARNMENSTMIGTGLTPEGINQNYVIYELMTESAWRETPANLTTWFDDYSMRRYGLSDENAKQAWRILQGSVYDYQGLTKMRGKYAVTKSPSLKISIWTWYSTNDLLNSWTSLLEAADNIGNNSGYLHDLVDITRQVLQVNGDLYYKEIIKAFQNKDIENFENNSKTFLEIFPDLEAILSTNRDFLLGPWLESAKSAANDSTEAKQFEYNARNQITLWGPRGEILDYANKQWAGVVSNFFAPRWQLFINYMNETLLNGEAFNQTFISDKMFREVEEPFTFDRSEFPVEPFGDTVEVAREIHKKWLSDDYRKFKFVARHKKYKIV</sequence>
<dbReference type="InterPro" id="IPR024733">
    <property type="entry name" value="NAGLU_tim-barrel"/>
</dbReference>